<keyword evidence="1" id="KW-0677">Repeat</keyword>
<proteinExistence type="predicted"/>
<dbReference type="InterPro" id="IPR056823">
    <property type="entry name" value="TEN-like_YD-shell"/>
</dbReference>
<keyword evidence="5" id="KW-1185">Reference proteome</keyword>
<dbReference type="PANTHER" id="PTHR32305">
    <property type="match status" value="1"/>
</dbReference>
<evidence type="ECO:0000313" key="5">
    <source>
        <dbReference type="Proteomes" id="UP000646523"/>
    </source>
</evidence>
<dbReference type="Pfam" id="PF05593">
    <property type="entry name" value="RHS_repeat"/>
    <property type="match status" value="1"/>
</dbReference>
<protein>
    <submittedName>
        <fullName evidence="4">Type IV secretion protein Rhs</fullName>
    </submittedName>
</protein>
<accession>A0A917ZJG2</accession>
<feature type="domain" description="Teneurin-like YD-shell" evidence="3">
    <location>
        <begin position="1618"/>
        <end position="1826"/>
    </location>
</feature>
<name>A0A917ZJG2_9ACTN</name>
<comment type="caution">
    <text evidence="4">The sequence shown here is derived from an EMBL/GenBank/DDBJ whole genome shotgun (WGS) entry which is preliminary data.</text>
</comment>
<feature type="region of interest" description="Disordered" evidence="2">
    <location>
        <begin position="285"/>
        <end position="304"/>
    </location>
</feature>
<dbReference type="EMBL" id="BMNH01000050">
    <property type="protein sequence ID" value="GGO83269.1"/>
    <property type="molecule type" value="Genomic_DNA"/>
</dbReference>
<dbReference type="Proteomes" id="UP000646523">
    <property type="component" value="Unassembled WGS sequence"/>
</dbReference>
<evidence type="ECO:0000256" key="1">
    <source>
        <dbReference type="ARBA" id="ARBA00022737"/>
    </source>
</evidence>
<feature type="region of interest" description="Disordered" evidence="2">
    <location>
        <begin position="1222"/>
        <end position="1243"/>
    </location>
</feature>
<sequence>MKVSLKRAALRWTVLGTALVCLTGVLPGVPALAEPEPVNTERPRPARTERLVKGRTLTGLPRPADPAARPGPPPMAAWPVAGTAEVSVPGAGGPVRAGRLPVWLLPPGETSAQAQRTTPRPASRVRVSVLDKAAAARAGLDGLVLTLGSGEAAGPGPVGVRVDYSSFAQAYGGAYGTRLRLLRLPECVLTTPNDPECRTAVPLPTTNDGAARTLTAEVEAASGTVLMAAAGESGGQGDYKASSLSASATWEAGGNGGEFTWTYPMRVPPVPGDLKPEVALTYSSGSVDGRTGNTNGQPSWAGQGFELSPGFIERRFTSCEDDGAPKDSWGNHPGDQCWGYDNATVSWNGKAGELVKAADGKWRLKNDDGTTFEKLTGAANDDDNGEYWRVTGTDGVQYFFGRDRLPGWTDGDPETASTWAVPVFGDDAGEPCHDSSGFAGSWCQQAYRWNLDHVVDRDGNAVTYTYAKERNHYGRNLKAGDETPYTRGGYLKSIAYGLRADALFATAPARVVFGTAERCLPDASFDCAPSKIDDNPQRWWDVPWDLNCDAGQECKDSHGAVAPTFWSRKRLTKVTTQVIKADGSGHRDVESWSMDHAWGLADVERDLLLASIQHTGHAVPDGEKPVTLPKVTFRHVQLPNRLDKSGDDILAYIRYRLGAIYDESGGQIDVRYSEPDCALDALPTPQTNTKRCFPVIWQPPGREDPITDWFHKYVVTSVTQVDRTGLAPDMVTTYEYPGGAAWHFDDDDGLTKEKHKTWSQWRGYGQVRTLTGDHAAPATQTDVFYLRGMDGDRLDKSGGEKSVTVPDGEGGTHTDHDALAGFELRTIQYTGPGGQVHSKTVKTPWRVQTASRTRSWGTVTANVVNTDVTRTWTAKDGGGWIETRTDADYAQSGPGVGRGTTVNDLGDVTTAADDKCTRTSYGDNTAAHMVTFPIRVETVAVACAATPDRSRQVISDVRTYYDNGAYGAAPSRGNVTRTDALAAHDGATATYVTDKRTAYDPYGRPTVVTDALGQSTTTVYTDTRGLTTKVAKTPPTVPGLESTPLTTTEELDPAWGEPTAKIDEANRLRTDLAYDGLGRLSKVWQPNRSKATGQQPNFAFTYRVEDQKIVAITTTELTATGGQRVSEIELLDGWLRSRQTQVPGPEGRLITDTYYDDRGQVIKSYAPYSAAGSPQPELFGVLTPGNVEAQTRTQYDGLGRKTAEILMVGNGSQPAQEKWRTTTGYGGGNRVSVTPPAGGIPTTEITDARGQVIERRQHHGSTPTGDYDATRYTYTPAGEQATVTGPAGAVWTTTYDQRGRKIKTVDPDKGTTTFTYDDLDRETSVTDARGKKVFTGYDALGRRTGTREDSANGPRLTSYTYDTAPVGKGKLATSTRHTSAGDYTSQIRHYDQLGRADTTAVIVPAAEGALAGTYVFTTSYGLDETVTGRSLPAAGGLPAEALVTTYDDHLRPTRLTSNLGTYVAATDYTPTGKPLLYELGTTGKRVWQTFTYEWGSQRLTTARTLRENQHGADRDATYRYNDAGLVTALSDASNSGTDNQCFAYDHLQRLTEAWAEGDASCETAPTAAVLGGPAPYWQSFTYDKASNRTSETRHGVGGTADTVRAYAYAPAGQSHRLNQITQTGGDGARTDAYTYDATGNTTTRTVGGAVQTLDWDAAGQLVQATESGKSTAFVHDAEGNRLLRKDATGTTLYLANTELRLNTGATTPVGTRYYSHGDETVAMRTTTGVTFLTVDHQDTAQIAVDAATQRTTTRRFTPFGGRRGPDASWPGERGFVGGTKDPTGLTHLGARLYDPDTGRFVSVDPVFNFDHPQSWNGYVYANNTPVTQSDPSGLDGPLRGNTGCYYSGKNCGGGGGSSLCRALPLLCQILNPPRPKIPKKVRNSLGSIGCGILYSCSSGGGGSRGGYRPAPRARMVPLIRPVQPYETPDGYLGIFISNLNPQAFTNQGWGSLGNTFLSTMLGGARTVPLLNNGDELAELRRAKFAAELLAIKNGGNYRYWSDYYRSAMLKSMTGAQTKSLRLVRLAKGANYIGAALAGWDNYNAQRAEDKGRTDLSGGMKTTRAVVRGAVTVGGALAGGALGGALCGPACAGVGGYLGAAAGSAAGAWAARALPKVRRWFD</sequence>
<dbReference type="RefSeq" id="WP_189129127.1">
    <property type="nucleotide sequence ID" value="NZ_BMNH01000050.1"/>
</dbReference>
<dbReference type="NCBIfam" id="TIGR03696">
    <property type="entry name" value="Rhs_assc_core"/>
    <property type="match status" value="1"/>
</dbReference>
<feature type="region of interest" description="Disordered" evidence="2">
    <location>
        <begin position="795"/>
        <end position="814"/>
    </location>
</feature>
<dbReference type="InterPro" id="IPR050708">
    <property type="entry name" value="T6SS_VgrG/RHS"/>
</dbReference>
<dbReference type="Pfam" id="PF25023">
    <property type="entry name" value="TEN_YD-shell"/>
    <property type="match status" value="1"/>
</dbReference>
<dbReference type="Gene3D" id="2.180.10.10">
    <property type="entry name" value="RHS repeat-associated core"/>
    <property type="match status" value="2"/>
</dbReference>
<dbReference type="InterPro" id="IPR031325">
    <property type="entry name" value="RHS_repeat"/>
</dbReference>
<dbReference type="NCBIfam" id="TIGR01643">
    <property type="entry name" value="YD_repeat_2x"/>
    <property type="match status" value="2"/>
</dbReference>
<feature type="region of interest" description="Disordered" evidence="2">
    <location>
        <begin position="1755"/>
        <end position="1781"/>
    </location>
</feature>
<gene>
    <name evidence="4" type="ORF">GCM10012289_76360</name>
</gene>
<evidence type="ECO:0000313" key="4">
    <source>
        <dbReference type="EMBL" id="GGO83269.1"/>
    </source>
</evidence>
<dbReference type="PANTHER" id="PTHR32305:SF17">
    <property type="entry name" value="TRNA NUCLEASE WAPA"/>
    <property type="match status" value="1"/>
</dbReference>
<reference evidence="4" key="1">
    <citation type="journal article" date="2014" name="Int. J. Syst. Evol. Microbiol.">
        <title>Complete genome sequence of Corynebacterium casei LMG S-19264T (=DSM 44701T), isolated from a smear-ripened cheese.</title>
        <authorList>
            <consortium name="US DOE Joint Genome Institute (JGI-PGF)"/>
            <person name="Walter F."/>
            <person name="Albersmeier A."/>
            <person name="Kalinowski J."/>
            <person name="Ruckert C."/>
        </authorList>
    </citation>
    <scope>NUCLEOTIDE SEQUENCE</scope>
    <source>
        <strain evidence="4">CGMCC 4.7368</strain>
    </source>
</reference>
<dbReference type="InterPro" id="IPR006530">
    <property type="entry name" value="YD"/>
</dbReference>
<feature type="compositionally biased region" description="Polar residues" evidence="2">
    <location>
        <begin position="285"/>
        <end position="300"/>
    </location>
</feature>
<evidence type="ECO:0000259" key="3">
    <source>
        <dbReference type="Pfam" id="PF25023"/>
    </source>
</evidence>
<feature type="region of interest" description="Disordered" evidence="2">
    <location>
        <begin position="57"/>
        <end position="78"/>
    </location>
</feature>
<reference evidence="4" key="2">
    <citation type="submission" date="2020-09" db="EMBL/GenBank/DDBJ databases">
        <authorList>
            <person name="Sun Q."/>
            <person name="Zhou Y."/>
        </authorList>
    </citation>
    <scope>NUCLEOTIDE SEQUENCE</scope>
    <source>
        <strain evidence="4">CGMCC 4.7368</strain>
    </source>
</reference>
<organism evidence="4 5">
    <name type="scientific">Nonomuraea cavernae</name>
    <dbReference type="NCBI Taxonomy" id="2045107"/>
    <lineage>
        <taxon>Bacteria</taxon>
        <taxon>Bacillati</taxon>
        <taxon>Actinomycetota</taxon>
        <taxon>Actinomycetes</taxon>
        <taxon>Streptosporangiales</taxon>
        <taxon>Streptosporangiaceae</taxon>
        <taxon>Nonomuraea</taxon>
    </lineage>
</organism>
<dbReference type="InterPro" id="IPR022385">
    <property type="entry name" value="Rhs_assc_core"/>
</dbReference>
<evidence type="ECO:0000256" key="2">
    <source>
        <dbReference type="SAM" id="MobiDB-lite"/>
    </source>
</evidence>